<dbReference type="OrthoDB" id="9775296at2"/>
<evidence type="ECO:0000313" key="5">
    <source>
        <dbReference type="Proteomes" id="UP000219440"/>
    </source>
</evidence>
<dbReference type="SUPFAM" id="SSF51735">
    <property type="entry name" value="NAD(P)-binding Rossmann-fold domains"/>
    <property type="match status" value="1"/>
</dbReference>
<evidence type="ECO:0000313" key="4">
    <source>
        <dbReference type="EMBL" id="SOE48352.1"/>
    </source>
</evidence>
<comment type="similarity">
    <text evidence="1 3">Belongs to the short-chain dehydrogenases/reductases (SDR) family.</text>
</comment>
<dbReference type="Pfam" id="PF00106">
    <property type="entry name" value="adh_short"/>
    <property type="match status" value="1"/>
</dbReference>
<accession>A0A2C8YDJ1</accession>
<protein>
    <submittedName>
        <fullName evidence="4">Short-chain dehydrogenase</fullName>
    </submittedName>
</protein>
<evidence type="ECO:0000256" key="1">
    <source>
        <dbReference type="ARBA" id="ARBA00006484"/>
    </source>
</evidence>
<reference evidence="4 5" key="1">
    <citation type="submission" date="2017-09" db="EMBL/GenBank/DDBJ databases">
        <authorList>
            <person name="Ehlers B."/>
            <person name="Leendertz F.H."/>
        </authorList>
    </citation>
    <scope>NUCLEOTIDE SEQUENCE [LARGE SCALE GENOMIC DNA]</scope>
    <source>
        <strain evidence="4 5">CGMCC 1.05381</strain>
    </source>
</reference>
<name>A0A2C8YDJ1_9MICO</name>
<proteinExistence type="inferred from homology"/>
<sequence length="266" mass="27595">MELADRVFVVTGAGDGIGREVVLGLLDRGARVAAVDSSGAGLSVTGILAGPASGLSVHRLDVSDRAAVLALPEAVIRAHGQVDGLLNVAGIIQPFVQIDKLDFADIEHVMNVNFWGVVNTTKAFLPHLLARPAASILNVSSMAGFLPVPGQGAYGASKAAVKLFTEALYAETLGTTLSVTVVFPGAVGTGIAVNSGVDVPQLKDPSARLPKMTSPAEAGRQVIGALRNGKYRVRIGSDVTFMDRFSRLAPQRATAFLAKNMKSLLG</sequence>
<evidence type="ECO:0000256" key="3">
    <source>
        <dbReference type="RuleBase" id="RU000363"/>
    </source>
</evidence>
<dbReference type="PRINTS" id="PR00080">
    <property type="entry name" value="SDRFAMILY"/>
</dbReference>
<keyword evidence="2" id="KW-0560">Oxidoreductase</keyword>
<dbReference type="PANTHER" id="PTHR44196:SF1">
    <property type="entry name" value="DEHYDROGENASE_REDUCTASE SDR FAMILY MEMBER 7B"/>
    <property type="match status" value="1"/>
</dbReference>
<dbReference type="EMBL" id="OCST01000001">
    <property type="protein sequence ID" value="SOE48352.1"/>
    <property type="molecule type" value="Genomic_DNA"/>
</dbReference>
<keyword evidence="5" id="KW-1185">Reference proteome</keyword>
<dbReference type="RefSeq" id="WP_097059425.1">
    <property type="nucleotide sequence ID" value="NZ_BMLC01000002.1"/>
</dbReference>
<dbReference type="InterPro" id="IPR036291">
    <property type="entry name" value="NAD(P)-bd_dom_sf"/>
</dbReference>
<dbReference type="GO" id="GO:0016491">
    <property type="term" value="F:oxidoreductase activity"/>
    <property type="evidence" value="ECO:0007669"/>
    <property type="project" value="UniProtKB-KW"/>
</dbReference>
<dbReference type="InterPro" id="IPR002347">
    <property type="entry name" value="SDR_fam"/>
</dbReference>
<dbReference type="CDD" id="cd05233">
    <property type="entry name" value="SDR_c"/>
    <property type="match status" value="1"/>
</dbReference>
<dbReference type="Gene3D" id="3.40.50.720">
    <property type="entry name" value="NAD(P)-binding Rossmann-like Domain"/>
    <property type="match status" value="1"/>
</dbReference>
<dbReference type="Proteomes" id="UP000219440">
    <property type="component" value="Unassembled WGS sequence"/>
</dbReference>
<dbReference type="GO" id="GO:0016020">
    <property type="term" value="C:membrane"/>
    <property type="evidence" value="ECO:0007669"/>
    <property type="project" value="TreeGrafter"/>
</dbReference>
<dbReference type="PRINTS" id="PR00081">
    <property type="entry name" value="GDHRDH"/>
</dbReference>
<gene>
    <name evidence="4" type="ORF">SAMN06296378_0250</name>
</gene>
<organism evidence="4 5">
    <name type="scientific">Salinibacterium xinjiangense</name>
    <dbReference type="NCBI Taxonomy" id="386302"/>
    <lineage>
        <taxon>Bacteria</taxon>
        <taxon>Bacillati</taxon>
        <taxon>Actinomycetota</taxon>
        <taxon>Actinomycetes</taxon>
        <taxon>Micrococcales</taxon>
        <taxon>Microbacteriaceae</taxon>
        <taxon>Salinibacterium</taxon>
    </lineage>
</organism>
<evidence type="ECO:0000256" key="2">
    <source>
        <dbReference type="ARBA" id="ARBA00023002"/>
    </source>
</evidence>
<dbReference type="PANTHER" id="PTHR44196">
    <property type="entry name" value="DEHYDROGENASE/REDUCTASE SDR FAMILY MEMBER 7B"/>
    <property type="match status" value="1"/>
</dbReference>
<dbReference type="AlphaFoldDB" id="A0A2C8YDJ1"/>